<dbReference type="Proteomes" id="UP000075886">
    <property type="component" value="Unassembled WGS sequence"/>
</dbReference>
<proteinExistence type="predicted"/>
<keyword evidence="4" id="KW-1185">Reference proteome</keyword>
<feature type="chain" id="PRO_5008132720" description="TIL domain-containing protein" evidence="1">
    <location>
        <begin position="20"/>
        <end position="89"/>
    </location>
</feature>
<evidence type="ECO:0000259" key="2">
    <source>
        <dbReference type="Pfam" id="PF01826"/>
    </source>
</evidence>
<evidence type="ECO:0000313" key="4">
    <source>
        <dbReference type="Proteomes" id="UP000075886"/>
    </source>
</evidence>
<evidence type="ECO:0000313" key="3">
    <source>
        <dbReference type="EnsemblMetazoa" id="AFAF007574-PA"/>
    </source>
</evidence>
<keyword evidence="1" id="KW-0732">Signal</keyword>
<feature type="signal peptide" evidence="1">
    <location>
        <begin position="1"/>
        <end position="19"/>
    </location>
</feature>
<dbReference type="VEuPathDB" id="VectorBase:AFAF007574"/>
<reference evidence="4" key="1">
    <citation type="submission" date="2014-01" db="EMBL/GenBank/DDBJ databases">
        <title>The Genome Sequence of Anopheles farauti FAR1 (V2).</title>
        <authorList>
            <consortium name="The Broad Institute Genomics Platform"/>
            <person name="Neafsey D.E."/>
            <person name="Besansky N."/>
            <person name="Howell P."/>
            <person name="Walton C."/>
            <person name="Young S.K."/>
            <person name="Zeng Q."/>
            <person name="Gargeya S."/>
            <person name="Fitzgerald M."/>
            <person name="Haas B."/>
            <person name="Abouelleil A."/>
            <person name="Allen A.W."/>
            <person name="Alvarado L."/>
            <person name="Arachchi H.M."/>
            <person name="Berlin A.M."/>
            <person name="Chapman S.B."/>
            <person name="Gainer-Dewar J."/>
            <person name="Goldberg J."/>
            <person name="Griggs A."/>
            <person name="Gujja S."/>
            <person name="Hansen M."/>
            <person name="Howarth C."/>
            <person name="Imamovic A."/>
            <person name="Ireland A."/>
            <person name="Larimer J."/>
            <person name="McCowan C."/>
            <person name="Murphy C."/>
            <person name="Pearson M."/>
            <person name="Poon T.W."/>
            <person name="Priest M."/>
            <person name="Roberts A."/>
            <person name="Saif S."/>
            <person name="Shea T."/>
            <person name="Sisk P."/>
            <person name="Sykes S."/>
            <person name="Wortman J."/>
            <person name="Nusbaum C."/>
            <person name="Birren B."/>
        </authorList>
    </citation>
    <scope>NUCLEOTIDE SEQUENCE [LARGE SCALE GENOMIC DNA]</scope>
    <source>
        <strain evidence="4">FAR1</strain>
    </source>
</reference>
<dbReference type="CDD" id="cd19941">
    <property type="entry name" value="TIL"/>
    <property type="match status" value="1"/>
</dbReference>
<organism evidence="3 4">
    <name type="scientific">Anopheles farauti</name>
    <dbReference type="NCBI Taxonomy" id="69004"/>
    <lineage>
        <taxon>Eukaryota</taxon>
        <taxon>Metazoa</taxon>
        <taxon>Ecdysozoa</taxon>
        <taxon>Arthropoda</taxon>
        <taxon>Hexapoda</taxon>
        <taxon>Insecta</taxon>
        <taxon>Pterygota</taxon>
        <taxon>Neoptera</taxon>
        <taxon>Endopterygota</taxon>
        <taxon>Diptera</taxon>
        <taxon>Nematocera</taxon>
        <taxon>Culicoidea</taxon>
        <taxon>Culicidae</taxon>
        <taxon>Anophelinae</taxon>
        <taxon>Anopheles</taxon>
    </lineage>
</organism>
<dbReference type="EMBL" id="AXCN02000212">
    <property type="status" value="NOT_ANNOTATED_CDS"/>
    <property type="molecule type" value="Genomic_DNA"/>
</dbReference>
<dbReference type="Pfam" id="PF01826">
    <property type="entry name" value="TIL"/>
    <property type="match status" value="1"/>
</dbReference>
<dbReference type="AlphaFoldDB" id="A0A182QCT0"/>
<sequence length="89" mass="9992">MKLLLVLSLLVCVVALVSAQRCDLKRCPRNEVYRCCPSCPQKYCKPTEVKCPAKCTPDCICRPGFVREFEFGNCIPAEKCKRPAANPLK</sequence>
<accession>A0A182QCT0</accession>
<name>A0A182QCT0_9DIPT</name>
<dbReference type="InterPro" id="IPR036084">
    <property type="entry name" value="Ser_inhib-like_sf"/>
</dbReference>
<dbReference type="Gene3D" id="2.10.25.10">
    <property type="entry name" value="Laminin"/>
    <property type="match status" value="1"/>
</dbReference>
<feature type="domain" description="TIL" evidence="2">
    <location>
        <begin position="27"/>
        <end position="80"/>
    </location>
</feature>
<reference evidence="3" key="2">
    <citation type="submission" date="2020-05" db="UniProtKB">
        <authorList>
            <consortium name="EnsemblMetazoa"/>
        </authorList>
    </citation>
    <scope>IDENTIFICATION</scope>
    <source>
        <strain evidence="3">FAR1</strain>
    </source>
</reference>
<dbReference type="InterPro" id="IPR002919">
    <property type="entry name" value="TIL_dom"/>
</dbReference>
<evidence type="ECO:0000256" key="1">
    <source>
        <dbReference type="SAM" id="SignalP"/>
    </source>
</evidence>
<dbReference type="SUPFAM" id="SSF57567">
    <property type="entry name" value="Serine protease inhibitors"/>
    <property type="match status" value="1"/>
</dbReference>
<protein>
    <recommendedName>
        <fullName evidence="2">TIL domain-containing protein</fullName>
    </recommendedName>
</protein>
<dbReference type="EnsemblMetazoa" id="AFAF007574-RA">
    <property type="protein sequence ID" value="AFAF007574-PA"/>
    <property type="gene ID" value="AFAF007574"/>
</dbReference>